<evidence type="ECO:0000259" key="6">
    <source>
        <dbReference type="PROSITE" id="PS50093"/>
    </source>
</evidence>
<reference evidence="7 8" key="1">
    <citation type="submission" date="2017-02" db="EMBL/GenBank/DDBJ databases">
        <authorList>
            <person name="Peterson S.W."/>
        </authorList>
    </citation>
    <scope>NUCLEOTIDE SEQUENCE [LARGE SCALE GENOMIC DNA]</scope>
    <source>
        <strain evidence="7 8">DSM 24412</strain>
    </source>
</reference>
<comment type="subcellular location">
    <subcellularLocation>
        <location evidence="1">Membrane</location>
        <topology evidence="1">Multi-pass membrane protein</topology>
    </subcellularLocation>
</comment>
<dbReference type="SUPFAM" id="SSF50978">
    <property type="entry name" value="WD40 repeat-like"/>
    <property type="match status" value="1"/>
</dbReference>
<keyword evidence="4" id="KW-1133">Transmembrane helix</keyword>
<dbReference type="SUPFAM" id="SSF49299">
    <property type="entry name" value="PKD domain"/>
    <property type="match status" value="6"/>
</dbReference>
<feature type="domain" description="PKD" evidence="6">
    <location>
        <begin position="1136"/>
        <end position="1174"/>
    </location>
</feature>
<dbReference type="Pfam" id="PF18911">
    <property type="entry name" value="PKD_4"/>
    <property type="match status" value="4"/>
</dbReference>
<dbReference type="Pfam" id="PF13585">
    <property type="entry name" value="CHU_C"/>
    <property type="match status" value="1"/>
</dbReference>
<dbReference type="OrthoDB" id="1108781at2"/>
<evidence type="ECO:0000313" key="7">
    <source>
        <dbReference type="EMBL" id="SKB51704.1"/>
    </source>
</evidence>
<dbReference type="PANTHER" id="PTHR46730:SF1">
    <property type="entry name" value="PLAT DOMAIN-CONTAINING PROTEIN"/>
    <property type="match status" value="1"/>
</dbReference>
<dbReference type="PROSITE" id="PS50093">
    <property type="entry name" value="PKD"/>
    <property type="match status" value="4"/>
</dbReference>
<dbReference type="GO" id="GO:0006816">
    <property type="term" value="P:calcium ion transport"/>
    <property type="evidence" value="ECO:0007669"/>
    <property type="project" value="TreeGrafter"/>
</dbReference>
<sequence length="1292" mass="141707">MVVKRLAGFLVWVFLFLSKMGVEAQLCDFGSRGNLILQDKPCAPVVATWQIHYIGLDYTGTDVKIYVDWDDGSPPQIIDAIYSAHDNSWGITAVHTYPKGGDECNYAPRTMLMVAGQLCTSSIQTQIVTVWDTDDENGGEIQINPEVFPICIGNDGTVTFMDVSQWNCVPPIEEDRKNERRRWIQWVYGTGGTDIYTATVDGTVRTYPFEGPVEETTQPIEAPMPPMNQSLEIYIPDYYEVGDFFEVTIRNWNQCNPYDQGFDPVETTAIALIVDLPDGTVGAIGPFCDNDPRVLLHPATTGGTWSGPGMINPNSRWFYPSEAGPGLHTIEYFVTDVNGCSASGNVQIEVRESPVIDLIAGDAFYLCPGLEQYLDVEIAGGTPPLDINWTGDTDPLSNTTIADPVFFTTDIGSYNLSVTVSDEYNCGATESILIEIEPVEIEFNPPVVEACQGVPMSLNPITTGGSRVYVLHEWEGDHLDLLSGTDVPNPEFLSNETGTFEYLYRVTDDRDCSSEATITIIVNEQPVVSAGSDDEVCELVYELGGSVEPANASGVWSLVSGAGDVTFTNVADAQTSVTVTESGTYEFRWLVDLDGCVASDIVTIIFSEVPSPGIMDDASVCGTEIVLEAFPDEGTGYWSLQSGEGSVAFDDENMSETRAVVSDAGVYIFRWTEATAANCGGFAEVEIEFMPQAVALVDPLPERGCSPYQVTFYNQSTDADEYHWELGGGAVSTETEPSFIYENLTGDIRTYSITLTATNVYNCNDSYTFPIEVAPSPRARASALPNAGCAPLQVQFTNTSIGADSYQWVFEEEAANSEEATPEYLFGNEESFVRLYPVWMFAENNFGCIDSVEIPITVYPVPVLSLSATPLEGCSPLEVVFSATSGAVSYDWDFGDGNTGSPGREVVHTYVNEGDEPVVFTPRVTGINAFSCESTAFAEVTVFPSPNANFLVSPIEMQMPDREVSIENLTEGANWDYHWEFGDGNVFDGAHPGQHQYGVSGNYTIVLTAYSEWCSDVFAQNLLIHPMLPVIDYGDPVSGCPPLTVEFRNNTVDANTFLWEFGDGRMSQEAEPVHVFRTPGAYNVRLTATGPGGVSEAEDLQIIVFENPVAMFEVVPRLLYIPDDSPAFINRSIGATSYLWDFGDGVTSTDFSPTHQYSGVGVYDVTLQVSNNDGCTDQYVFREALTVEQGGDLAFPNAFTPNPSGPSGGRYELGDRRNHVFYPTTQKGIIEYQLQIYTRWGELIFESNDIDIGWDGYQQNRLAPQGVYIYRVRYKTADGKMRVRAGDVTLIR</sequence>
<dbReference type="InterPro" id="IPR013783">
    <property type="entry name" value="Ig-like_fold"/>
</dbReference>
<gene>
    <name evidence="7" type="ORF">SAMN03080601_00666</name>
</gene>
<dbReference type="PANTHER" id="PTHR46730">
    <property type="entry name" value="POLYCYSTIN-1"/>
    <property type="match status" value="1"/>
</dbReference>
<dbReference type="Gene3D" id="2.60.40.10">
    <property type="entry name" value="Immunoglobulins"/>
    <property type="match status" value="7"/>
</dbReference>
<dbReference type="InterPro" id="IPR022409">
    <property type="entry name" value="PKD/Chitinase_dom"/>
</dbReference>
<keyword evidence="8" id="KW-1185">Reference proteome</keyword>
<dbReference type="EMBL" id="FUYV01000002">
    <property type="protein sequence ID" value="SKB51704.1"/>
    <property type="molecule type" value="Genomic_DNA"/>
</dbReference>
<keyword evidence="3" id="KW-0677">Repeat</keyword>
<evidence type="ECO:0000256" key="4">
    <source>
        <dbReference type="ARBA" id="ARBA00022989"/>
    </source>
</evidence>
<evidence type="ECO:0000256" key="3">
    <source>
        <dbReference type="ARBA" id="ARBA00022737"/>
    </source>
</evidence>
<proteinExistence type="predicted"/>
<evidence type="ECO:0000256" key="2">
    <source>
        <dbReference type="ARBA" id="ARBA00022692"/>
    </source>
</evidence>
<name>A0A1T5BX31_9BACT</name>
<evidence type="ECO:0000256" key="5">
    <source>
        <dbReference type="ARBA" id="ARBA00023136"/>
    </source>
</evidence>
<dbReference type="KEGG" id="asx:CDL62_10625"/>
<dbReference type="Proteomes" id="UP000191055">
    <property type="component" value="Unassembled WGS sequence"/>
</dbReference>
<feature type="domain" description="PKD" evidence="6">
    <location>
        <begin position="1056"/>
        <end position="1093"/>
    </location>
</feature>
<evidence type="ECO:0000256" key="1">
    <source>
        <dbReference type="ARBA" id="ARBA00004141"/>
    </source>
</evidence>
<keyword evidence="2" id="KW-0812">Transmembrane</keyword>
<dbReference type="STRING" id="889453.SAMN03080601_00666"/>
<dbReference type="InterPro" id="IPR036322">
    <property type="entry name" value="WD40_repeat_dom_sf"/>
</dbReference>
<dbReference type="InterPro" id="IPR000601">
    <property type="entry name" value="PKD_dom"/>
</dbReference>
<protein>
    <submittedName>
        <fullName evidence="7">Gliding motility-associated C-terminal domain-containing protein</fullName>
    </submittedName>
</protein>
<dbReference type="SMART" id="SM00089">
    <property type="entry name" value="PKD"/>
    <property type="match status" value="6"/>
</dbReference>
<feature type="domain" description="PKD" evidence="6">
    <location>
        <begin position="977"/>
        <end position="1009"/>
    </location>
</feature>
<dbReference type="InterPro" id="IPR035986">
    <property type="entry name" value="PKD_dom_sf"/>
</dbReference>
<dbReference type="GO" id="GO:0005886">
    <property type="term" value="C:plasma membrane"/>
    <property type="evidence" value="ECO:0007669"/>
    <property type="project" value="TreeGrafter"/>
</dbReference>
<keyword evidence="5" id="KW-0472">Membrane</keyword>
<evidence type="ECO:0000313" key="8">
    <source>
        <dbReference type="Proteomes" id="UP000191055"/>
    </source>
</evidence>
<feature type="domain" description="PKD" evidence="6">
    <location>
        <begin position="882"/>
        <end position="921"/>
    </location>
</feature>
<dbReference type="CDD" id="cd00146">
    <property type="entry name" value="PKD"/>
    <property type="match status" value="5"/>
</dbReference>
<organism evidence="7 8">
    <name type="scientific">Alkalitalea saponilacus</name>
    <dbReference type="NCBI Taxonomy" id="889453"/>
    <lineage>
        <taxon>Bacteria</taxon>
        <taxon>Pseudomonadati</taxon>
        <taxon>Bacteroidota</taxon>
        <taxon>Bacteroidia</taxon>
        <taxon>Marinilabiliales</taxon>
        <taxon>Marinilabiliaceae</taxon>
        <taxon>Alkalitalea</taxon>
    </lineage>
</organism>
<dbReference type="GO" id="GO:0005261">
    <property type="term" value="F:monoatomic cation channel activity"/>
    <property type="evidence" value="ECO:0007669"/>
    <property type="project" value="TreeGrafter"/>
</dbReference>
<accession>A0A1T5BX31</accession>